<accession>A0A1Z1MT23</accession>
<reference evidence="1" key="1">
    <citation type="journal article" date="2017" name="J. Phycol.">
        <title>Analysis of chloroplast genomes and a supermatrix inform reclassification of the Rhodomelaceae (Rhodophyta).</title>
        <authorList>
            <person name="Diaz-Tapia P."/>
            <person name="Maggs C.A."/>
            <person name="West J.A."/>
            <person name="Verbruggen H."/>
        </authorList>
    </citation>
    <scope>NUCLEOTIDE SEQUENCE</scope>
    <source>
        <strain evidence="1">PD1760</strain>
    </source>
</reference>
<gene>
    <name evidence="1" type="primary">orf38</name>
</gene>
<protein>
    <submittedName>
        <fullName evidence="1">Uncharacterized protein</fullName>
    </submittedName>
</protein>
<name>A0A1Z1MT23_9FLOR</name>
<proteinExistence type="predicted"/>
<organism evidence="1">
    <name type="scientific">Polysiphonia sp</name>
    <dbReference type="NCBI Taxonomy" id="1967842"/>
    <lineage>
        <taxon>Eukaryota</taxon>
        <taxon>Rhodophyta</taxon>
        <taxon>Florideophyceae</taxon>
        <taxon>Rhodymeniophycidae</taxon>
        <taxon>Ceramiales</taxon>
        <taxon>Rhodomelaceae</taxon>
        <taxon>Polysiphonioideae</taxon>
        <taxon>Polysiphonia</taxon>
    </lineage>
</organism>
<keyword evidence="1" id="KW-0150">Chloroplast</keyword>
<geneLocation type="chloroplast" evidence="1"/>
<keyword evidence="1" id="KW-0934">Plastid</keyword>
<evidence type="ECO:0000313" key="1">
    <source>
        <dbReference type="EMBL" id="ARW69230.1"/>
    </source>
</evidence>
<dbReference type="EMBL" id="MF101456">
    <property type="protein sequence ID" value="ARW69230.1"/>
    <property type="molecule type" value="Genomic_DNA"/>
</dbReference>
<dbReference type="AlphaFoldDB" id="A0A1Z1MT23"/>
<sequence>MIYTLILKTNINIDLIISNEINFIKKNKNPKKYLNNIS</sequence>